<dbReference type="Gene3D" id="2.60.120.10">
    <property type="entry name" value="Jelly Rolls"/>
    <property type="match status" value="1"/>
</dbReference>
<dbReference type="PROSITE" id="PS50042">
    <property type="entry name" value="CNMP_BINDING_3"/>
    <property type="match status" value="1"/>
</dbReference>
<name>X1KWK6_9ZZZZ</name>
<dbReference type="InterPro" id="IPR018490">
    <property type="entry name" value="cNMP-bd_dom_sf"/>
</dbReference>
<protein>
    <recommendedName>
        <fullName evidence="1">Cyclic nucleotide-binding domain-containing protein</fullName>
    </recommendedName>
</protein>
<organism evidence="2">
    <name type="scientific">marine sediment metagenome</name>
    <dbReference type="NCBI Taxonomy" id="412755"/>
    <lineage>
        <taxon>unclassified sequences</taxon>
        <taxon>metagenomes</taxon>
        <taxon>ecological metagenomes</taxon>
    </lineage>
</organism>
<feature type="non-terminal residue" evidence="2">
    <location>
        <position position="50"/>
    </location>
</feature>
<sequence>MTKFEVLKRCPFVRELSDEQLNIMAELCNLELFEVGENLAKQGRIQEKIY</sequence>
<evidence type="ECO:0000259" key="1">
    <source>
        <dbReference type="PROSITE" id="PS50042"/>
    </source>
</evidence>
<accession>X1KWK6</accession>
<evidence type="ECO:0000313" key="2">
    <source>
        <dbReference type="EMBL" id="GAH86378.1"/>
    </source>
</evidence>
<dbReference type="InterPro" id="IPR000595">
    <property type="entry name" value="cNMP-bd_dom"/>
</dbReference>
<comment type="caution">
    <text evidence="2">The sequence shown here is derived from an EMBL/GenBank/DDBJ whole genome shotgun (WGS) entry which is preliminary data.</text>
</comment>
<feature type="domain" description="Cyclic nucleotide-binding" evidence="1">
    <location>
        <begin position="12"/>
        <end position="50"/>
    </location>
</feature>
<dbReference type="EMBL" id="BARU01042569">
    <property type="protein sequence ID" value="GAH86378.1"/>
    <property type="molecule type" value="Genomic_DNA"/>
</dbReference>
<gene>
    <name evidence="2" type="ORF">S03H2_65385</name>
</gene>
<dbReference type="AlphaFoldDB" id="X1KWK6"/>
<dbReference type="InterPro" id="IPR014710">
    <property type="entry name" value="RmlC-like_jellyroll"/>
</dbReference>
<reference evidence="2" key="1">
    <citation type="journal article" date="2014" name="Front. Microbiol.">
        <title>High frequency of phylogenetically diverse reductive dehalogenase-homologous genes in deep subseafloor sedimentary metagenomes.</title>
        <authorList>
            <person name="Kawai M."/>
            <person name="Futagami T."/>
            <person name="Toyoda A."/>
            <person name="Takaki Y."/>
            <person name="Nishi S."/>
            <person name="Hori S."/>
            <person name="Arai W."/>
            <person name="Tsubouchi T."/>
            <person name="Morono Y."/>
            <person name="Uchiyama I."/>
            <person name="Ito T."/>
            <person name="Fujiyama A."/>
            <person name="Inagaki F."/>
            <person name="Takami H."/>
        </authorList>
    </citation>
    <scope>NUCLEOTIDE SEQUENCE</scope>
    <source>
        <strain evidence="2">Expedition CK06-06</strain>
    </source>
</reference>
<dbReference type="SUPFAM" id="SSF51206">
    <property type="entry name" value="cAMP-binding domain-like"/>
    <property type="match status" value="1"/>
</dbReference>
<proteinExistence type="predicted"/>